<feature type="compositionally biased region" description="Low complexity" evidence="1">
    <location>
        <begin position="187"/>
        <end position="259"/>
    </location>
</feature>
<feature type="compositionally biased region" description="Low complexity" evidence="1">
    <location>
        <begin position="1124"/>
        <end position="1135"/>
    </location>
</feature>
<dbReference type="EMBL" id="JALLPB020000582">
    <property type="protein sequence ID" value="KAL3807810.1"/>
    <property type="molecule type" value="Genomic_DNA"/>
</dbReference>
<reference evidence="3 4" key="1">
    <citation type="submission" date="2024-10" db="EMBL/GenBank/DDBJ databases">
        <title>Updated reference genomes for cyclostephanoid diatoms.</title>
        <authorList>
            <person name="Roberts W.R."/>
            <person name="Alverson A.J."/>
        </authorList>
    </citation>
    <scope>NUCLEOTIDE SEQUENCE [LARGE SCALE GENOMIC DNA]</scope>
    <source>
        <strain evidence="3 4">AJA228-03</strain>
    </source>
</reference>
<feature type="compositionally biased region" description="Polar residues" evidence="1">
    <location>
        <begin position="361"/>
        <end position="409"/>
    </location>
</feature>
<evidence type="ECO:0000313" key="3">
    <source>
        <dbReference type="EMBL" id="KAL3807810.1"/>
    </source>
</evidence>
<feature type="region of interest" description="Disordered" evidence="1">
    <location>
        <begin position="317"/>
        <end position="459"/>
    </location>
</feature>
<keyword evidence="4" id="KW-1185">Reference proteome</keyword>
<feature type="compositionally biased region" description="Low complexity" evidence="1">
    <location>
        <begin position="58"/>
        <end position="85"/>
    </location>
</feature>
<evidence type="ECO:0000256" key="2">
    <source>
        <dbReference type="SAM" id="Phobius"/>
    </source>
</evidence>
<feature type="compositionally biased region" description="Polar residues" evidence="1">
    <location>
        <begin position="979"/>
        <end position="988"/>
    </location>
</feature>
<feature type="compositionally biased region" description="Low complexity" evidence="1">
    <location>
        <begin position="321"/>
        <end position="360"/>
    </location>
</feature>
<feature type="compositionally biased region" description="Basic and acidic residues" evidence="1">
    <location>
        <begin position="989"/>
        <end position="998"/>
    </location>
</feature>
<evidence type="ECO:0000256" key="1">
    <source>
        <dbReference type="SAM" id="MobiDB-lite"/>
    </source>
</evidence>
<name>A0ABD3RJW6_9STRA</name>
<gene>
    <name evidence="3" type="ORF">ACHAXA_004677</name>
</gene>
<feature type="region of interest" description="Disordered" evidence="1">
    <location>
        <begin position="57"/>
        <end position="260"/>
    </location>
</feature>
<dbReference type="PRINTS" id="PR01217">
    <property type="entry name" value="PRICHEXTENSN"/>
</dbReference>
<keyword evidence="2" id="KW-0812">Transmembrane</keyword>
<feature type="compositionally biased region" description="Polar residues" evidence="1">
    <location>
        <begin position="86"/>
        <end position="112"/>
    </location>
</feature>
<keyword evidence="2" id="KW-1133">Transmembrane helix</keyword>
<evidence type="ECO:0000313" key="4">
    <source>
        <dbReference type="Proteomes" id="UP001530377"/>
    </source>
</evidence>
<feature type="transmembrane region" description="Helical" evidence="2">
    <location>
        <begin position="632"/>
        <end position="656"/>
    </location>
</feature>
<protein>
    <submittedName>
        <fullName evidence="3">Uncharacterized protein</fullName>
    </submittedName>
</protein>
<feature type="compositionally biased region" description="Polar residues" evidence="1">
    <location>
        <begin position="818"/>
        <end position="833"/>
    </location>
</feature>
<feature type="compositionally biased region" description="Basic and acidic residues" evidence="1">
    <location>
        <begin position="1011"/>
        <end position="1023"/>
    </location>
</feature>
<feature type="compositionally biased region" description="Polar residues" evidence="1">
    <location>
        <begin position="677"/>
        <end position="689"/>
    </location>
</feature>
<feature type="compositionally biased region" description="Basic and acidic residues" evidence="1">
    <location>
        <begin position="1109"/>
        <end position="1123"/>
    </location>
</feature>
<organism evidence="3 4">
    <name type="scientific">Cyclostephanos tholiformis</name>
    <dbReference type="NCBI Taxonomy" id="382380"/>
    <lineage>
        <taxon>Eukaryota</taxon>
        <taxon>Sar</taxon>
        <taxon>Stramenopiles</taxon>
        <taxon>Ochrophyta</taxon>
        <taxon>Bacillariophyta</taxon>
        <taxon>Coscinodiscophyceae</taxon>
        <taxon>Thalassiosirophycidae</taxon>
        <taxon>Stephanodiscales</taxon>
        <taxon>Stephanodiscaceae</taxon>
        <taxon>Cyclostephanos</taxon>
    </lineage>
</organism>
<feature type="region of interest" description="Disordered" evidence="1">
    <location>
        <begin position="856"/>
        <end position="877"/>
    </location>
</feature>
<feature type="region of interest" description="Disordered" evidence="1">
    <location>
        <begin position="813"/>
        <end position="833"/>
    </location>
</feature>
<comment type="caution">
    <text evidence="3">The sequence shown here is derived from an EMBL/GenBank/DDBJ whole genome shotgun (WGS) entry which is preliminary data.</text>
</comment>
<feature type="region of interest" description="Disordered" evidence="1">
    <location>
        <begin position="1101"/>
        <end position="1147"/>
    </location>
</feature>
<keyword evidence="2" id="KW-0472">Membrane</keyword>
<proteinExistence type="predicted"/>
<feature type="compositionally biased region" description="Low complexity" evidence="1">
    <location>
        <begin position="423"/>
        <end position="451"/>
    </location>
</feature>
<sequence length="1178" mass="125445">MRFAATDKSRPLSLTMATRVLFVLVFVFVSAETTTTTTTTMVSAQIIPVEPTLAPTISSAPSLSSVPSLSPSLTDTDEPTLTPTTFATNNPITMSPSGSPVGTPSYNPTNSPVMVPTTARPTTVRPTTVRPTTVRPTTARPTVALTRNPTTSDPTTTPTLTPITFPPTVKPTADPITMSPSDSPVGTTTANPTTENPTDSPVETPTTALPTTARPTTARPTTARPTIAPTRNPTTAIQTATPTTASKPPTRTPTTRKPSSICSFCVDGLSNPELIIPTDAQATCAQAEAYSSTLASDDPMCTMILVAQAFCCPSVVPSEQPTSNPTSSKPISTKPTTSEPTPLKPTTGKPSTSIPTSSPSLRQTLSPTVAPTSPRPVSSPFSQSPTTSAMLPSSTSKPSIRPTRNPSMLPTNNTQPTNPPTEEPTLPEGKTGTPTMSPTSTPTLAPTTGSPIFDFTGSQTPTYNPITPPPLLKGPIQTTGLTVTLSGIKSINDGPEWERTTSNLYTEFYNGEPNVYDVIPSQLYMVVVMITNITESRMSRRNLRGSRGNRILQPEPSVKVTYSQDLFYSSSDPRSALTNEQLALYPLSTPEFREIYVSSFKLLDGYDDLTEVSEISLSSVNVKPPDPLDDKLPVGAIVGGVLAGVLVLAFIGYVYYQKNKKDQIVMDEDVEDKDAENSTSAAVPQTEDMGSSEQLFGEYGVVGGDGLSSSLTPDEQSVVTFDYDYARMIGGGVFDGLSPMSAQGSQSTLTVDLDQAYEDVAGAMDDNRMSASLERDDKSVSSDDHDENTENIGDISVALSGLSGISDDGIETSYLDGNRSTTSSADDDQSISSVHEQVVGGLPGDSDEGIEVPYVDDNRSTTSSAEAVQNGSSLNDDQVLEGNEEDELVDMPGQVVGVVSDGGSASSREFDQLSEEIETPYDELSNSLAVSDLRVYDDGQDNKDEDECSSLAEFNRMVDEASETPQDGAATAFVDEKTSFSSTDNNQNDNKRECEDKNGALPDMLCAPAGKLEEKNEESHDIHGTFSVEGDQSVSSDDDDLEYDDYVEKFPNVLHSMAGELDVILKDSDVSLANHSQEQANNVGLSSIQYVEDSKFHEMEVSDELIAVDNDRKPSPVPSEEHSSSSSKHSSNSSKKSSKSKKSKSETIFDTAQKAIIQAQEILQTLSIESSSDSSTSD</sequence>
<dbReference type="AlphaFoldDB" id="A0ABD3RJW6"/>
<accession>A0ABD3RJW6</accession>
<feature type="compositionally biased region" description="Polar residues" evidence="1">
    <location>
        <begin position="860"/>
        <end position="876"/>
    </location>
</feature>
<feature type="compositionally biased region" description="Basic and acidic residues" evidence="1">
    <location>
        <begin position="765"/>
        <end position="783"/>
    </location>
</feature>
<feature type="compositionally biased region" description="Low complexity" evidence="1">
    <location>
        <begin position="115"/>
        <end position="163"/>
    </location>
</feature>
<feature type="region of interest" description="Disordered" evidence="1">
    <location>
        <begin position="670"/>
        <end position="689"/>
    </location>
</feature>
<dbReference type="Proteomes" id="UP001530377">
    <property type="component" value="Unassembled WGS sequence"/>
</dbReference>
<feature type="region of interest" description="Disordered" evidence="1">
    <location>
        <begin position="971"/>
        <end position="1040"/>
    </location>
</feature>
<feature type="region of interest" description="Disordered" evidence="1">
    <location>
        <begin position="764"/>
        <end position="791"/>
    </location>
</feature>